<dbReference type="SUPFAM" id="SSF54637">
    <property type="entry name" value="Thioesterase/thiol ester dehydrase-isomerase"/>
    <property type="match status" value="1"/>
</dbReference>
<gene>
    <name evidence="1" type="ORF">GCM10023094_12960</name>
</gene>
<sequence length="138" mass="15703">MPKTFTCEVQVRWGDSDRLGHVNNVLYAEYAQEARTRFFRELTAYGVRPAPMVVRKMAFDYLRPVTDETGPVTVEVTIPRVGTSSFAVRQVVRNRHGEVCVEVEGVMVGFDPETEKSVPLPDRTRELLREYAPIEVVS</sequence>
<dbReference type="PANTHER" id="PTHR31793:SF24">
    <property type="entry name" value="LONG-CHAIN ACYL-COA THIOESTERASE FADM"/>
    <property type="match status" value="1"/>
</dbReference>
<dbReference type="CDD" id="cd00586">
    <property type="entry name" value="4HBT"/>
    <property type="match status" value="1"/>
</dbReference>
<protein>
    <submittedName>
        <fullName evidence="1">Thioesterase family protein</fullName>
    </submittedName>
</protein>
<evidence type="ECO:0000313" key="1">
    <source>
        <dbReference type="EMBL" id="GAA4475468.1"/>
    </source>
</evidence>
<dbReference type="InterPro" id="IPR050563">
    <property type="entry name" value="4-hydroxybenzoyl-CoA_TE"/>
</dbReference>
<evidence type="ECO:0000313" key="2">
    <source>
        <dbReference type="Proteomes" id="UP001501183"/>
    </source>
</evidence>
<organism evidence="1 2">
    <name type="scientific">Rhodococcus olei</name>
    <dbReference type="NCBI Taxonomy" id="2161675"/>
    <lineage>
        <taxon>Bacteria</taxon>
        <taxon>Bacillati</taxon>
        <taxon>Actinomycetota</taxon>
        <taxon>Actinomycetes</taxon>
        <taxon>Mycobacteriales</taxon>
        <taxon>Nocardiaceae</taxon>
        <taxon>Rhodococcus</taxon>
    </lineage>
</organism>
<name>A0ABP8NZ82_9NOCA</name>
<dbReference type="Proteomes" id="UP001501183">
    <property type="component" value="Unassembled WGS sequence"/>
</dbReference>
<accession>A0ABP8NZ82</accession>
<reference evidence="2" key="1">
    <citation type="journal article" date="2019" name="Int. J. Syst. Evol. Microbiol.">
        <title>The Global Catalogue of Microorganisms (GCM) 10K type strain sequencing project: providing services to taxonomists for standard genome sequencing and annotation.</title>
        <authorList>
            <consortium name="The Broad Institute Genomics Platform"/>
            <consortium name="The Broad Institute Genome Sequencing Center for Infectious Disease"/>
            <person name="Wu L."/>
            <person name="Ma J."/>
        </authorList>
    </citation>
    <scope>NUCLEOTIDE SEQUENCE [LARGE SCALE GENOMIC DNA]</scope>
    <source>
        <strain evidence="2">JCM 32206</strain>
    </source>
</reference>
<proteinExistence type="predicted"/>
<dbReference type="RefSeq" id="WP_345342961.1">
    <property type="nucleotide sequence ID" value="NZ_BAABFB010000029.1"/>
</dbReference>
<dbReference type="Gene3D" id="3.10.129.10">
    <property type="entry name" value="Hotdog Thioesterase"/>
    <property type="match status" value="1"/>
</dbReference>
<dbReference type="Pfam" id="PF13279">
    <property type="entry name" value="4HBT_2"/>
    <property type="match status" value="1"/>
</dbReference>
<dbReference type="InterPro" id="IPR029069">
    <property type="entry name" value="HotDog_dom_sf"/>
</dbReference>
<dbReference type="PANTHER" id="PTHR31793">
    <property type="entry name" value="4-HYDROXYBENZOYL-COA THIOESTERASE FAMILY MEMBER"/>
    <property type="match status" value="1"/>
</dbReference>
<keyword evidence="2" id="KW-1185">Reference proteome</keyword>
<comment type="caution">
    <text evidence="1">The sequence shown here is derived from an EMBL/GenBank/DDBJ whole genome shotgun (WGS) entry which is preliminary data.</text>
</comment>
<dbReference type="EMBL" id="BAABFB010000029">
    <property type="protein sequence ID" value="GAA4475468.1"/>
    <property type="molecule type" value="Genomic_DNA"/>
</dbReference>